<dbReference type="OrthoDB" id="9759819at2"/>
<dbReference type="RefSeq" id="WP_142531207.1">
    <property type="nucleotide sequence ID" value="NZ_CBCSJO010000017.1"/>
</dbReference>
<dbReference type="GO" id="GO:0005829">
    <property type="term" value="C:cytosol"/>
    <property type="evidence" value="ECO:0007669"/>
    <property type="project" value="TreeGrafter"/>
</dbReference>
<evidence type="ECO:0000313" key="3">
    <source>
        <dbReference type="EMBL" id="SMO99118.1"/>
    </source>
</evidence>
<evidence type="ECO:0000313" key="4">
    <source>
        <dbReference type="Proteomes" id="UP000320300"/>
    </source>
</evidence>
<keyword evidence="3" id="KW-0067">ATP-binding</keyword>
<dbReference type="GO" id="GO:0003677">
    <property type="term" value="F:DNA binding"/>
    <property type="evidence" value="ECO:0007669"/>
    <property type="project" value="InterPro"/>
</dbReference>
<dbReference type="Gene3D" id="3.40.50.300">
    <property type="entry name" value="P-loop containing nucleotide triphosphate hydrolases"/>
    <property type="match status" value="2"/>
</dbReference>
<organism evidence="3 4">
    <name type="scientific">Pedobacter westerhofensis</name>
    <dbReference type="NCBI Taxonomy" id="425512"/>
    <lineage>
        <taxon>Bacteria</taxon>
        <taxon>Pseudomonadati</taxon>
        <taxon>Bacteroidota</taxon>
        <taxon>Sphingobacteriia</taxon>
        <taxon>Sphingobacteriales</taxon>
        <taxon>Sphingobacteriaceae</taxon>
        <taxon>Pedobacter</taxon>
    </lineage>
</organism>
<dbReference type="InterPro" id="IPR014001">
    <property type="entry name" value="Helicase_ATP-bd"/>
</dbReference>
<dbReference type="Proteomes" id="UP000320300">
    <property type="component" value="Unassembled WGS sequence"/>
</dbReference>
<dbReference type="GO" id="GO:0004386">
    <property type="term" value="F:helicase activity"/>
    <property type="evidence" value="ECO:0007669"/>
    <property type="project" value="UniProtKB-KW"/>
</dbReference>
<protein>
    <submittedName>
        <fullName evidence="3">Superfamily II DNA or RNA helicase</fullName>
    </submittedName>
</protein>
<gene>
    <name evidence="3" type="ORF">SAMN06265348_1203</name>
</gene>
<reference evidence="3 4" key="1">
    <citation type="submission" date="2017-05" db="EMBL/GenBank/DDBJ databases">
        <authorList>
            <person name="Varghese N."/>
            <person name="Submissions S."/>
        </authorList>
    </citation>
    <scope>NUCLEOTIDE SEQUENCE [LARGE SCALE GENOMIC DNA]</scope>
    <source>
        <strain evidence="3 4">DSM 19036</strain>
    </source>
</reference>
<evidence type="ECO:0000259" key="2">
    <source>
        <dbReference type="PROSITE" id="PS51194"/>
    </source>
</evidence>
<keyword evidence="3" id="KW-0547">Nucleotide-binding</keyword>
<dbReference type="InterPro" id="IPR001650">
    <property type="entry name" value="Helicase_C-like"/>
</dbReference>
<dbReference type="Pfam" id="PF04851">
    <property type="entry name" value="ResIII"/>
    <property type="match status" value="1"/>
</dbReference>
<evidence type="ECO:0000259" key="1">
    <source>
        <dbReference type="PROSITE" id="PS51192"/>
    </source>
</evidence>
<feature type="domain" description="Helicase ATP-binding" evidence="1">
    <location>
        <begin position="36"/>
        <end position="207"/>
    </location>
</feature>
<dbReference type="PROSITE" id="PS51194">
    <property type="entry name" value="HELICASE_CTER"/>
    <property type="match status" value="1"/>
</dbReference>
<proteinExistence type="predicted"/>
<dbReference type="EMBL" id="FXTN01000020">
    <property type="protein sequence ID" value="SMO99118.1"/>
    <property type="molecule type" value="Genomic_DNA"/>
</dbReference>
<keyword evidence="4" id="KW-1185">Reference proteome</keyword>
<dbReference type="InterPro" id="IPR050742">
    <property type="entry name" value="Helicase_Restrict-Modif_Enz"/>
</dbReference>
<dbReference type="PROSITE" id="PS51192">
    <property type="entry name" value="HELICASE_ATP_BIND_1"/>
    <property type="match status" value="1"/>
</dbReference>
<dbReference type="GO" id="GO:0005524">
    <property type="term" value="F:ATP binding"/>
    <property type="evidence" value="ECO:0007669"/>
    <property type="project" value="InterPro"/>
</dbReference>
<dbReference type="PANTHER" id="PTHR47396">
    <property type="entry name" value="TYPE I RESTRICTION ENZYME ECOKI R PROTEIN"/>
    <property type="match status" value="1"/>
</dbReference>
<feature type="domain" description="Helicase C-terminal" evidence="2">
    <location>
        <begin position="232"/>
        <end position="410"/>
    </location>
</feature>
<accession>A0A521FSE2</accession>
<dbReference type="GO" id="GO:0016787">
    <property type="term" value="F:hydrolase activity"/>
    <property type="evidence" value="ECO:0007669"/>
    <property type="project" value="InterPro"/>
</dbReference>
<dbReference type="PANTHER" id="PTHR47396:SF1">
    <property type="entry name" value="ATP-DEPENDENT HELICASE IRC3-RELATED"/>
    <property type="match status" value="1"/>
</dbReference>
<dbReference type="SMART" id="SM00490">
    <property type="entry name" value="HELICc"/>
    <property type="match status" value="1"/>
</dbReference>
<keyword evidence="3" id="KW-0378">Hydrolase</keyword>
<keyword evidence="3" id="KW-0347">Helicase</keyword>
<dbReference type="AlphaFoldDB" id="A0A521FSE2"/>
<dbReference type="SUPFAM" id="SSF52540">
    <property type="entry name" value="P-loop containing nucleoside triphosphate hydrolases"/>
    <property type="match status" value="1"/>
</dbReference>
<dbReference type="InterPro" id="IPR006935">
    <property type="entry name" value="Helicase/UvrB_N"/>
</dbReference>
<name>A0A521FSE2_9SPHI</name>
<sequence length="1018" mass="114636">MNCFTKGYNKLQLFQQKNNKAGLYKNQIGAIGSVLSHFSTRSGPALITMPTGTGKTAVMVVLSYALQGQKILVITPSQLVREQITKNFRDPKVLLEKGIIPGGRLLPRVYELTSVINDKKEWAKILKSNDVVVAIPGTLNKVEDLTETIGEKAFDLVFVDEAHHSRAKSWINILEAFDQAKQVLLTATPFRRDNRDLKARLVYNYSLKQAYEDGLFSKIQFIPVVTANGTSDLDKNIAIAKKAEEIYKVRLHNDHRIIIRTDRRKDADELHKIYGEHTKLKLAVVHSELSTSTIKSRIDQLTKGEIDGVICVNIMGEGYDFPALKIAAVHIPHKSLAITLQFVGRISRTNTAEGSLATVIAGEHEFKLGTHQLYKEDTKDWSVILPDLHKHRIQKTEDEQDFFDSFEDVTEDQEPIALEYEEPLSLADDDLRPFFHAKVYKIIPPKILLDPDDEAASIDITRLIDFSGTEALKNAMVRHHHVSKTHDVAIHVVAELKTPSWYIKDDKLKDVKNEFFIVYHDKDNSLFFIGATLKDPELYEHIVTQYLEDEVLHDIVHLPLLKRAMAGWREPKFYNVGLRSRKNKGNSESYKQFLGSLAQNSVSATDKFSYTRGHSFGGAYDTVLKKDLLLGVTSSSKVWALEDKKIKYFVEWCAGIARKVGDPEMDKLESPLSDLDTGKVIDEFPAIPVFFADWDHSQYSKNTTIVFLDVDEEAVCEALLCSCDIKVVNQGTSLLTLEISKADYVSTIEYSLNPKAAFVFSATTLNTIAVSRGNSFGSPEAFLAILNDSPVNIFFEDLSKLVGKVYFEFRDEGNRTISDDQIIGHNWPVHVEVKKEYFSDSDIANNKLTGNTKISIHEYIIELAKQDYDVVFYDHGSLEIADVIGLKKGKVQFWHCKKQAGDEPNCNVDDIYDVCGQAVKSVNWANRNLLIKQLYDRADRNKSNSKIKKGNLIDLKAILDSFDNPVIPVEITIVQPGLKTQSLSTKQRQAFDRIKVVLSGAESFLKDVSGCSLSIMCS</sequence>
<dbReference type="InterPro" id="IPR027417">
    <property type="entry name" value="P-loop_NTPase"/>
</dbReference>
<dbReference type="Pfam" id="PF00271">
    <property type="entry name" value="Helicase_C"/>
    <property type="match status" value="1"/>
</dbReference>
<dbReference type="SMART" id="SM00487">
    <property type="entry name" value="DEXDc"/>
    <property type="match status" value="1"/>
</dbReference>